<dbReference type="Pfam" id="PF10768">
    <property type="entry name" value="FliX"/>
    <property type="match status" value="1"/>
</dbReference>
<evidence type="ECO:0008006" key="4">
    <source>
        <dbReference type="Google" id="ProtNLM"/>
    </source>
</evidence>
<sequence length="139" mass="14285">MQGIGGISGPTRPGAPRRGGRSATGFAIAPGEAEAGRDVGSVGLVAAPGSSLLALQETGSDASRNEAAQRQAREILAELTTLQCDMLSGSAGDVNRLGELLESVPEAADPGLREAIEGVRLRAQVEMLRRSRVLPENLA</sequence>
<dbReference type="InterPro" id="IPR019704">
    <property type="entry name" value="Flagellar_assmbl_FliX_class2"/>
</dbReference>
<proteinExistence type="predicted"/>
<evidence type="ECO:0000313" key="3">
    <source>
        <dbReference type="Proteomes" id="UP000606490"/>
    </source>
</evidence>
<keyword evidence="3" id="KW-1185">Reference proteome</keyword>
<protein>
    <recommendedName>
        <fullName evidence="4">Flagellar assembly regulator FliX</fullName>
    </recommendedName>
</protein>
<reference evidence="2 3" key="1">
    <citation type="submission" date="2021-01" db="EMBL/GenBank/DDBJ databases">
        <title>Belnapia mucosa sp. nov. and Belnapia arida sp. nov., isolated from the Tabernas Desert (Almeria, Spain).</title>
        <authorList>
            <person name="Molina-Menor E."/>
            <person name="Vidal-Verdu A."/>
            <person name="Calonge A."/>
            <person name="Satari L."/>
            <person name="Pereto Magraner J."/>
            <person name="Porcar Miralles M."/>
        </authorList>
    </citation>
    <scope>NUCLEOTIDE SEQUENCE [LARGE SCALE GENOMIC DNA]</scope>
    <source>
        <strain evidence="2 3">T6</strain>
    </source>
</reference>
<evidence type="ECO:0000313" key="2">
    <source>
        <dbReference type="EMBL" id="MBL6454081.1"/>
    </source>
</evidence>
<gene>
    <name evidence="2" type="ORF">JMJ55_02025</name>
</gene>
<name>A0ABS1UX92_9PROT</name>
<feature type="compositionally biased region" description="Low complexity" evidence="1">
    <location>
        <begin position="9"/>
        <end position="25"/>
    </location>
</feature>
<evidence type="ECO:0000256" key="1">
    <source>
        <dbReference type="SAM" id="MobiDB-lite"/>
    </source>
</evidence>
<feature type="region of interest" description="Disordered" evidence="1">
    <location>
        <begin position="1"/>
        <end position="28"/>
    </location>
</feature>
<organism evidence="2 3">
    <name type="scientific">Belnapia mucosa</name>
    <dbReference type="NCBI Taxonomy" id="2804532"/>
    <lineage>
        <taxon>Bacteria</taxon>
        <taxon>Pseudomonadati</taxon>
        <taxon>Pseudomonadota</taxon>
        <taxon>Alphaproteobacteria</taxon>
        <taxon>Acetobacterales</taxon>
        <taxon>Roseomonadaceae</taxon>
        <taxon>Belnapia</taxon>
    </lineage>
</organism>
<dbReference type="EMBL" id="JAEUXJ010000001">
    <property type="protein sequence ID" value="MBL6454081.1"/>
    <property type="molecule type" value="Genomic_DNA"/>
</dbReference>
<comment type="caution">
    <text evidence="2">The sequence shown here is derived from an EMBL/GenBank/DDBJ whole genome shotgun (WGS) entry which is preliminary data.</text>
</comment>
<dbReference type="RefSeq" id="WP_202823812.1">
    <property type="nucleotide sequence ID" value="NZ_JAEUXJ010000001.1"/>
</dbReference>
<accession>A0ABS1UX92</accession>
<dbReference type="Proteomes" id="UP000606490">
    <property type="component" value="Unassembled WGS sequence"/>
</dbReference>